<comment type="caution">
    <text evidence="1">The sequence shown here is derived from an EMBL/GenBank/DDBJ whole genome shotgun (WGS) entry which is preliminary data.</text>
</comment>
<dbReference type="InterPro" id="IPR013783">
    <property type="entry name" value="Ig-like_fold"/>
</dbReference>
<evidence type="ECO:0000313" key="1">
    <source>
        <dbReference type="EMBL" id="KKM21532.1"/>
    </source>
</evidence>
<gene>
    <name evidence="1" type="ORF">LCGC14_1634500</name>
</gene>
<organism evidence="1">
    <name type="scientific">marine sediment metagenome</name>
    <dbReference type="NCBI Taxonomy" id="412755"/>
    <lineage>
        <taxon>unclassified sequences</taxon>
        <taxon>metagenomes</taxon>
        <taxon>ecological metagenomes</taxon>
    </lineage>
</organism>
<name>A0A0F9I1Z9_9ZZZZ</name>
<dbReference type="Gene3D" id="2.60.40.10">
    <property type="entry name" value="Immunoglobulins"/>
    <property type="match status" value="1"/>
</dbReference>
<evidence type="ECO:0008006" key="2">
    <source>
        <dbReference type="Google" id="ProtNLM"/>
    </source>
</evidence>
<dbReference type="EMBL" id="LAZR01013529">
    <property type="protein sequence ID" value="KKM21532.1"/>
    <property type="molecule type" value="Genomic_DNA"/>
</dbReference>
<reference evidence="1" key="1">
    <citation type="journal article" date="2015" name="Nature">
        <title>Complex archaea that bridge the gap between prokaryotes and eukaryotes.</title>
        <authorList>
            <person name="Spang A."/>
            <person name="Saw J.H."/>
            <person name="Jorgensen S.L."/>
            <person name="Zaremba-Niedzwiedzka K."/>
            <person name="Martijn J."/>
            <person name="Lind A.E."/>
            <person name="van Eijk R."/>
            <person name="Schleper C."/>
            <person name="Guy L."/>
            <person name="Ettema T.J."/>
        </authorList>
    </citation>
    <scope>NUCLEOTIDE SEQUENCE</scope>
</reference>
<accession>A0A0F9I1Z9</accession>
<dbReference type="AlphaFoldDB" id="A0A0F9I1Z9"/>
<proteinExistence type="predicted"/>
<sequence>MQYRRAVPGLFPKDHPLVTSLPKLTPPRGHTPDAVVLTGVWNLVTGLADLSWTASADPDLLHYQVRRSGATPYDTSTELVVATVLPPGLTHSTLEGLPTNGATMGYKVYVVLTTGNEKGSNAVSVTRDDGLPPPP</sequence>
<protein>
    <recommendedName>
        <fullName evidence="2">Fibronectin type-III domain-containing protein</fullName>
    </recommendedName>
</protein>